<comment type="cofactor">
    <cofactor evidence="1">
        <name>FMN</name>
        <dbReference type="ChEBI" id="CHEBI:58210"/>
    </cofactor>
</comment>
<name>A0ABU5EFE5_9PROT</name>
<gene>
    <name evidence="7" type="ORF">SMD27_18980</name>
</gene>
<dbReference type="CDD" id="cd02932">
    <property type="entry name" value="OYE_YqiM_FMN"/>
    <property type="match status" value="1"/>
</dbReference>
<evidence type="ECO:0000256" key="4">
    <source>
        <dbReference type="ARBA" id="ARBA00022857"/>
    </source>
</evidence>
<proteinExistence type="predicted"/>
<dbReference type="PANTHER" id="PTHR43303">
    <property type="entry name" value="NADPH DEHYDROGENASE C23G7.10C-RELATED"/>
    <property type="match status" value="1"/>
</dbReference>
<keyword evidence="5" id="KW-0560">Oxidoreductase</keyword>
<feature type="domain" description="NADH:flavin oxidoreductase/NADH oxidase N-terminal" evidence="6">
    <location>
        <begin position="4"/>
        <end position="338"/>
    </location>
</feature>
<keyword evidence="2" id="KW-0285">Flavoprotein</keyword>
<evidence type="ECO:0000256" key="1">
    <source>
        <dbReference type="ARBA" id="ARBA00001917"/>
    </source>
</evidence>
<evidence type="ECO:0000259" key="6">
    <source>
        <dbReference type="Pfam" id="PF00724"/>
    </source>
</evidence>
<dbReference type="Proteomes" id="UP001279642">
    <property type="component" value="Unassembled WGS sequence"/>
</dbReference>
<dbReference type="Pfam" id="PF00724">
    <property type="entry name" value="Oxidored_FMN"/>
    <property type="match status" value="1"/>
</dbReference>
<dbReference type="EMBL" id="JAXCLW010000006">
    <property type="protein sequence ID" value="MDY0884936.1"/>
    <property type="molecule type" value="Genomic_DNA"/>
</dbReference>
<evidence type="ECO:0000313" key="8">
    <source>
        <dbReference type="Proteomes" id="UP001279642"/>
    </source>
</evidence>
<dbReference type="PANTHER" id="PTHR43303:SF4">
    <property type="entry name" value="NADPH DEHYDROGENASE C23G7.10C-RELATED"/>
    <property type="match status" value="1"/>
</dbReference>
<protein>
    <submittedName>
        <fullName evidence="7">NADH:flavin oxidoreductase/NADH oxidase</fullName>
    </submittedName>
</protein>
<accession>A0ABU5EFE5</accession>
<dbReference type="InterPro" id="IPR001155">
    <property type="entry name" value="OxRdtase_FMN_N"/>
</dbReference>
<reference evidence="7 8" key="1">
    <citation type="journal article" date="2016" name="Antonie Van Leeuwenhoek">
        <title>Dongia soli sp. nov., isolated from soil from Dokdo, Korea.</title>
        <authorList>
            <person name="Kim D.U."/>
            <person name="Lee H."/>
            <person name="Kim H."/>
            <person name="Kim S.G."/>
            <person name="Ka J.O."/>
        </authorList>
    </citation>
    <scope>NUCLEOTIDE SEQUENCE [LARGE SCALE GENOMIC DNA]</scope>
    <source>
        <strain evidence="7 8">D78</strain>
    </source>
</reference>
<keyword evidence="3" id="KW-0288">FMN</keyword>
<evidence type="ECO:0000256" key="3">
    <source>
        <dbReference type="ARBA" id="ARBA00022643"/>
    </source>
</evidence>
<dbReference type="InterPro" id="IPR044152">
    <property type="entry name" value="YqjM-like"/>
</dbReference>
<keyword evidence="4" id="KW-0521">NADP</keyword>
<comment type="caution">
    <text evidence="7">The sequence shown here is derived from an EMBL/GenBank/DDBJ whole genome shotgun (WGS) entry which is preliminary data.</text>
</comment>
<sequence>MPHLFSELKIHDITFANRIGVSPMCQYSCTDGLANDWHFVHLATRAVGGAGLVFTEAAAVTPEGRISPQDIGIWSDSHAEALARITHFIDAQGSVAGIQLAHAGRKASTYRPWSGDGAVPVDQGGWTPLGPSALAFAENYAVPRELTADEIQSLQQAFVAAAQRAFAVGFRVLELHAAHGYLFHEFLSPLSNRRSDSYGGSFENRTRFLRDTVSALRRTLPERCVLFVRISATDWVEKGWDIEESIELARQLKTLGVDVIDCSTGGNVARASIPVGPGYQTSFAERIRREADILTATVGMISAPVQADHVIRTGQADMVLLARELLREPYWPLHAARELGQTMPWPAQYLRAAPRGTPERCPAHEID</sequence>
<organism evidence="7 8">
    <name type="scientific">Dongia soli</name>
    <dbReference type="NCBI Taxonomy" id="600628"/>
    <lineage>
        <taxon>Bacteria</taxon>
        <taxon>Pseudomonadati</taxon>
        <taxon>Pseudomonadota</taxon>
        <taxon>Alphaproteobacteria</taxon>
        <taxon>Rhodospirillales</taxon>
        <taxon>Dongiaceae</taxon>
        <taxon>Dongia</taxon>
    </lineage>
</organism>
<evidence type="ECO:0000313" key="7">
    <source>
        <dbReference type="EMBL" id="MDY0884936.1"/>
    </source>
</evidence>
<dbReference type="Gene3D" id="3.20.20.70">
    <property type="entry name" value="Aldolase class I"/>
    <property type="match status" value="1"/>
</dbReference>
<dbReference type="SUPFAM" id="SSF51395">
    <property type="entry name" value="FMN-linked oxidoreductases"/>
    <property type="match status" value="1"/>
</dbReference>
<evidence type="ECO:0000256" key="2">
    <source>
        <dbReference type="ARBA" id="ARBA00022630"/>
    </source>
</evidence>
<dbReference type="InterPro" id="IPR013785">
    <property type="entry name" value="Aldolase_TIM"/>
</dbReference>
<dbReference type="RefSeq" id="WP_320510009.1">
    <property type="nucleotide sequence ID" value="NZ_JAXCLW010000006.1"/>
</dbReference>
<evidence type="ECO:0000256" key="5">
    <source>
        <dbReference type="ARBA" id="ARBA00023002"/>
    </source>
</evidence>
<keyword evidence="8" id="KW-1185">Reference proteome</keyword>